<accession>A0A2U8VQI4</accession>
<dbReference type="EMBL" id="CP029551">
    <property type="protein sequence ID" value="AWN36009.1"/>
    <property type="molecule type" value="Genomic_DNA"/>
</dbReference>
<dbReference type="OrthoDB" id="9803333at2"/>
<dbReference type="InterPro" id="IPR036291">
    <property type="entry name" value="NAD(P)-bd_dom_sf"/>
</dbReference>
<dbReference type="Pfam" id="PF13561">
    <property type="entry name" value="adh_short_C2"/>
    <property type="match status" value="1"/>
</dbReference>
<dbReference type="Gene3D" id="3.40.50.720">
    <property type="entry name" value="NAD(P)-binding Rossmann-like Domain"/>
    <property type="match status" value="2"/>
</dbReference>
<gene>
    <name evidence="1" type="ORF">DK427_09950</name>
</gene>
<dbReference type="SUPFAM" id="SSF51735">
    <property type="entry name" value="NAD(P)-binding Rossmann-fold domains"/>
    <property type="match status" value="1"/>
</dbReference>
<evidence type="ECO:0000313" key="2">
    <source>
        <dbReference type="Proteomes" id="UP000246058"/>
    </source>
</evidence>
<dbReference type="Proteomes" id="UP000246058">
    <property type="component" value="Chromosome"/>
</dbReference>
<proteinExistence type="predicted"/>
<protein>
    <submittedName>
        <fullName evidence="1">Uncharacterized protein</fullName>
    </submittedName>
</protein>
<dbReference type="AlphaFoldDB" id="A0A2U8VQI4"/>
<keyword evidence="2" id="KW-1185">Reference proteome</keyword>
<dbReference type="KEGG" id="meti:DK427_09950"/>
<organism evidence="1 2">
    <name type="scientific">Methylobacterium radiodurans</name>
    <dbReference type="NCBI Taxonomy" id="2202828"/>
    <lineage>
        <taxon>Bacteria</taxon>
        <taxon>Pseudomonadati</taxon>
        <taxon>Pseudomonadota</taxon>
        <taxon>Alphaproteobacteria</taxon>
        <taxon>Hyphomicrobiales</taxon>
        <taxon>Methylobacteriaceae</taxon>
        <taxon>Methylobacterium</taxon>
    </lineage>
</organism>
<dbReference type="RefSeq" id="WP_109951119.1">
    <property type="nucleotide sequence ID" value="NZ_CP029551.1"/>
</dbReference>
<reference evidence="1 2" key="1">
    <citation type="submission" date="2018-05" db="EMBL/GenBank/DDBJ databases">
        <title>Complete Genome Sequence of Methylobacterium sp. 17Sr1-43.</title>
        <authorList>
            <person name="Srinivasan S."/>
        </authorList>
    </citation>
    <scope>NUCLEOTIDE SEQUENCE [LARGE SCALE GENOMIC DNA]</scope>
    <source>
        <strain evidence="1 2">17Sr1-43</strain>
    </source>
</reference>
<evidence type="ECO:0000313" key="1">
    <source>
        <dbReference type="EMBL" id="AWN36009.1"/>
    </source>
</evidence>
<dbReference type="InterPro" id="IPR002347">
    <property type="entry name" value="SDR_fam"/>
</dbReference>
<sequence>MRRVLIYGGTGGIEHATAQALRGRGYAPHLAARNAGPLDAAAAEPGETTVSAEDVTDPDFFARATRWRTSLTRTPLAAGITDNASLAQGSAGTHALQRLGEPTDVGRLAAPRISDEAAWITGQNIGADGCHSTLRTEGWGRPPADPARDVPDGAYLRYSGLQAASVR</sequence>
<name>A0A2U8VQI4_9HYPH</name>